<keyword evidence="1" id="KW-0812">Transmembrane</keyword>
<keyword evidence="3" id="KW-1185">Reference proteome</keyword>
<dbReference type="AlphaFoldDB" id="A0A0P1F504"/>
<evidence type="ECO:0000313" key="2">
    <source>
        <dbReference type="EMBL" id="CUH62793.1"/>
    </source>
</evidence>
<name>A0A0P1F504_THAGE</name>
<keyword evidence="1" id="KW-1133">Transmembrane helix</keyword>
<dbReference type="Proteomes" id="UP000051587">
    <property type="component" value="Unassembled WGS sequence"/>
</dbReference>
<dbReference type="STRING" id="53501.SAMN04488043_103205"/>
<organism evidence="2 3">
    <name type="scientific">Thalassovita gelatinovora</name>
    <name type="common">Thalassobius gelatinovorus</name>
    <dbReference type="NCBI Taxonomy" id="53501"/>
    <lineage>
        <taxon>Bacteria</taxon>
        <taxon>Pseudomonadati</taxon>
        <taxon>Pseudomonadota</taxon>
        <taxon>Alphaproteobacteria</taxon>
        <taxon>Rhodobacterales</taxon>
        <taxon>Roseobacteraceae</taxon>
        <taxon>Thalassovita</taxon>
    </lineage>
</organism>
<proteinExistence type="predicted"/>
<reference evidence="2 3" key="1">
    <citation type="submission" date="2015-09" db="EMBL/GenBank/DDBJ databases">
        <authorList>
            <consortium name="Swine Surveillance"/>
        </authorList>
    </citation>
    <scope>NUCLEOTIDE SEQUENCE [LARGE SCALE GENOMIC DNA]</scope>
    <source>
        <strain evidence="2 3">CECT 4357</strain>
    </source>
</reference>
<dbReference type="RefSeq" id="WP_058261097.1">
    <property type="nucleotide sequence ID" value="NZ_CP051181.1"/>
</dbReference>
<protein>
    <submittedName>
        <fullName evidence="2">Uncharacterized protein</fullName>
    </submittedName>
</protein>
<accession>A0A0P1F504</accession>
<evidence type="ECO:0000256" key="1">
    <source>
        <dbReference type="SAM" id="Phobius"/>
    </source>
</evidence>
<feature type="transmembrane region" description="Helical" evidence="1">
    <location>
        <begin position="40"/>
        <end position="66"/>
    </location>
</feature>
<keyword evidence="1" id="KW-0472">Membrane</keyword>
<sequence>MSLALFKFLVVKSAGVGLGIFIGALLGLSVRKSRGNKEGLLAGSVVATSAAAGLAAMAVFMLITYLGL</sequence>
<gene>
    <name evidence="2" type="ORF">TG4357_00305</name>
</gene>
<dbReference type="EMBL" id="CYSA01000003">
    <property type="protein sequence ID" value="CUH62793.1"/>
    <property type="molecule type" value="Genomic_DNA"/>
</dbReference>
<evidence type="ECO:0000313" key="3">
    <source>
        <dbReference type="Proteomes" id="UP000051587"/>
    </source>
</evidence>
<feature type="transmembrane region" description="Helical" evidence="1">
    <location>
        <begin position="6"/>
        <end position="28"/>
    </location>
</feature>